<dbReference type="GO" id="GO:0005634">
    <property type="term" value="C:nucleus"/>
    <property type="evidence" value="ECO:0007669"/>
    <property type="project" value="TreeGrafter"/>
</dbReference>
<reference evidence="4 5" key="1">
    <citation type="submission" date="2013-05" db="EMBL/GenBank/DDBJ databases">
        <title>Drechslerella stenobrocha genome reveals carnivorous origination and mechanical trapping mechanism of predatory fungi.</title>
        <authorList>
            <person name="Liu X."/>
            <person name="Zhang W."/>
            <person name="Liu K."/>
        </authorList>
    </citation>
    <scope>NUCLEOTIDE SEQUENCE [LARGE SCALE GENOMIC DNA]</scope>
    <source>
        <strain evidence="4 5">248</strain>
    </source>
</reference>
<dbReference type="InterPro" id="IPR015158">
    <property type="entry name" value="Bud22_dom"/>
</dbReference>
<evidence type="ECO:0000313" key="4">
    <source>
        <dbReference type="EMBL" id="EWC46881.1"/>
    </source>
</evidence>
<dbReference type="GO" id="GO:0030490">
    <property type="term" value="P:maturation of SSU-rRNA"/>
    <property type="evidence" value="ECO:0007669"/>
    <property type="project" value="TreeGrafter"/>
</dbReference>
<gene>
    <name evidence="4" type="ORF">DRE_03893</name>
</gene>
<feature type="domain" description="Bud22" evidence="3">
    <location>
        <begin position="52"/>
        <end position="475"/>
    </location>
</feature>
<feature type="compositionally biased region" description="Low complexity" evidence="2">
    <location>
        <begin position="382"/>
        <end position="391"/>
    </location>
</feature>
<dbReference type="PANTHER" id="PTHR23325:SF1">
    <property type="entry name" value="SERUM RESPONSE FACTOR-BINDING PROTEIN 1"/>
    <property type="match status" value="1"/>
</dbReference>
<dbReference type="OrthoDB" id="3364872at2759"/>
<dbReference type="HOGENOM" id="CLU_550968_0_0_1"/>
<feature type="compositionally biased region" description="Acidic residues" evidence="2">
    <location>
        <begin position="321"/>
        <end position="330"/>
    </location>
</feature>
<feature type="region of interest" description="Disordered" evidence="2">
    <location>
        <begin position="196"/>
        <end position="441"/>
    </location>
</feature>
<evidence type="ECO:0000259" key="3">
    <source>
        <dbReference type="Pfam" id="PF09073"/>
    </source>
</evidence>
<feature type="compositionally biased region" description="Low complexity" evidence="2">
    <location>
        <begin position="331"/>
        <end position="346"/>
    </location>
</feature>
<accession>W7HS19</accession>
<dbReference type="GO" id="GO:0030686">
    <property type="term" value="C:90S preribosome"/>
    <property type="evidence" value="ECO:0007669"/>
    <property type="project" value="TreeGrafter"/>
</dbReference>
<feature type="compositionally biased region" description="Acidic residues" evidence="2">
    <location>
        <begin position="284"/>
        <end position="294"/>
    </location>
</feature>
<feature type="region of interest" description="Disordered" evidence="2">
    <location>
        <begin position="1"/>
        <end position="40"/>
    </location>
</feature>
<feature type="compositionally biased region" description="Low complexity" evidence="2">
    <location>
        <begin position="360"/>
        <end position="371"/>
    </location>
</feature>
<name>W7HS19_9PEZI</name>
<evidence type="ECO:0000256" key="1">
    <source>
        <dbReference type="ARBA" id="ARBA00023054"/>
    </source>
</evidence>
<evidence type="ECO:0000256" key="2">
    <source>
        <dbReference type="SAM" id="MobiDB-lite"/>
    </source>
</evidence>
<feature type="compositionally biased region" description="Basic and acidic residues" evidence="2">
    <location>
        <begin position="196"/>
        <end position="211"/>
    </location>
</feature>
<sequence length="495" mass="53610">MPKRKRSDYESSRSSSSSTAAAQDASPTEATAHDDESTRAIAIHQRTVEQKIHHHRTILKRALKTAKGFEQQKLGKRIKAARKATSKTDAPAVGTDLPRLESELAALKTVDLAVLSATYLAKTLVKNRQLSTARYFPPSIIKEAEGHAAQPPIPTTGPVGNVCARLLNANPVRDALREILGAVGRLLVVEGEAGADDGKTVEESTVVDRRGGPVHTSAPVSEPGAGSEAEEVETRDDEDDEEAVHPSALKNLAASYLNRATVSTDEEDEDEDEEQVNGRIAWSSEDEDEDEDQDGGVSLRPRGRSMSITPIPEDQLHAADSEDYDLEIPSDSDSNSDSGPAASGAQSPPPPRKKKPAAAPPASSKPITSSSFLPTLMTGYISGSDSDASSDTTNRRKKGPAEKKIRKNRMGQQARRALAEKKYGTSANHITKARSEKEAKANVKLQKRRAWEEKQNKSDHVSWELKRRDKEAKDRIVRNAMAGTAPAMGKKIVFD</sequence>
<keyword evidence="1" id="KW-0175">Coiled coil</keyword>
<dbReference type="Pfam" id="PF09073">
    <property type="entry name" value="BUD22"/>
    <property type="match status" value="1"/>
</dbReference>
<dbReference type="Proteomes" id="UP000024837">
    <property type="component" value="Unassembled WGS sequence"/>
</dbReference>
<organism evidence="4 5">
    <name type="scientific">Drechslerella stenobrocha 248</name>
    <dbReference type="NCBI Taxonomy" id="1043628"/>
    <lineage>
        <taxon>Eukaryota</taxon>
        <taxon>Fungi</taxon>
        <taxon>Dikarya</taxon>
        <taxon>Ascomycota</taxon>
        <taxon>Pezizomycotina</taxon>
        <taxon>Orbiliomycetes</taxon>
        <taxon>Orbiliales</taxon>
        <taxon>Orbiliaceae</taxon>
        <taxon>Drechslerella</taxon>
    </lineage>
</organism>
<feature type="compositionally biased region" description="Low complexity" evidence="2">
    <location>
        <begin position="12"/>
        <end position="26"/>
    </location>
</feature>
<dbReference type="EMBL" id="KI966414">
    <property type="protein sequence ID" value="EWC46881.1"/>
    <property type="molecule type" value="Genomic_DNA"/>
</dbReference>
<dbReference type="PANTHER" id="PTHR23325">
    <property type="entry name" value="SERUM RESPONSE FACTOR-BINDING"/>
    <property type="match status" value="1"/>
</dbReference>
<feature type="compositionally biased region" description="Acidic residues" evidence="2">
    <location>
        <begin position="264"/>
        <end position="275"/>
    </location>
</feature>
<keyword evidence="5" id="KW-1185">Reference proteome</keyword>
<dbReference type="AlphaFoldDB" id="W7HS19"/>
<protein>
    <recommendedName>
        <fullName evidence="3">Bud22 domain-containing protein</fullName>
    </recommendedName>
</protein>
<evidence type="ECO:0000313" key="5">
    <source>
        <dbReference type="Proteomes" id="UP000024837"/>
    </source>
</evidence>
<dbReference type="InterPro" id="IPR037393">
    <property type="entry name" value="Bud22/SRFB1"/>
</dbReference>
<proteinExistence type="predicted"/>
<feature type="compositionally biased region" description="Acidic residues" evidence="2">
    <location>
        <begin position="228"/>
        <end position="242"/>
    </location>
</feature>